<evidence type="ECO:0000313" key="3">
    <source>
        <dbReference type="EMBL" id="ABX69614.1"/>
    </source>
</evidence>
<dbReference type="Proteomes" id="UP000008556">
    <property type="component" value="Chromosome"/>
</dbReference>
<keyword evidence="1" id="KW-1133">Transmembrane helix</keyword>
<keyword evidence="1" id="KW-0472">Membrane</keyword>
<proteinExistence type="predicted"/>
<feature type="signal peptide" evidence="2">
    <location>
        <begin position="1"/>
        <end position="16"/>
    </location>
</feature>
<dbReference type="AlphaFoldDB" id="A0A6C6Z7P0"/>
<gene>
    <name evidence="3" type="ordered locus">SPAB_04297</name>
</gene>
<evidence type="ECO:0000256" key="1">
    <source>
        <dbReference type="SAM" id="Phobius"/>
    </source>
</evidence>
<keyword evidence="1" id="KW-0812">Transmembrane</keyword>
<dbReference type="KEGG" id="spq:SPAB_04297"/>
<evidence type="ECO:0000256" key="2">
    <source>
        <dbReference type="SAM" id="SignalP"/>
    </source>
</evidence>
<dbReference type="EMBL" id="CP000886">
    <property type="protein sequence ID" value="ABX69614.1"/>
    <property type="molecule type" value="Genomic_DNA"/>
</dbReference>
<feature type="transmembrane region" description="Helical" evidence="1">
    <location>
        <begin position="26"/>
        <end position="45"/>
    </location>
</feature>
<evidence type="ECO:0000313" key="4">
    <source>
        <dbReference type="Proteomes" id="UP000008556"/>
    </source>
</evidence>
<reference evidence="3 4" key="1">
    <citation type="submission" date="2007-11" db="EMBL/GenBank/DDBJ databases">
        <authorList>
            <consortium name="The Salmonella enterica serovar Paratyphi B Genome Sequencing Project"/>
            <person name="McClelland M."/>
            <person name="Sanderson E.K."/>
            <person name="Porwollik S."/>
            <person name="Spieth J."/>
            <person name="Clifton W.S."/>
            <person name="Fulton R."/>
            <person name="Cordes M."/>
            <person name="Wollam A."/>
            <person name="Shah N."/>
            <person name="Pepin K."/>
            <person name="Bhonagiri V."/>
            <person name="Nash W."/>
            <person name="Johnson M."/>
            <person name="Thiruvilangam P."/>
            <person name="Wilson R."/>
        </authorList>
    </citation>
    <scope>NUCLEOTIDE SEQUENCE [LARGE SCALE GENOMIC DNA]</scope>
    <source>
        <strain evidence="4">ATCC BAA-1250 / SPB7</strain>
    </source>
</reference>
<accession>A0A6C6Z7P0</accession>
<keyword evidence="2" id="KW-0732">Signal</keyword>
<sequence length="199" mass="22859">MAAAAAFTTTAAAAFAAVLVTMVMTMTATAAVFTVIVVVIVRAMNMTVSQFFFSRFTNRNNFYVKFQILARQHVVTINHNVIVFHFGNLYRYRALVGFRQETHPYLQFINAHKDVFRHTLHQIFVILAVSVVRANSDIKFVANFMAFQRGFQTRDQGAVTVQVIQRRTHRRLINQHTVFCTYLIGQADHQVFCYFHDIS</sequence>
<organism evidence="3 4">
    <name type="scientific">Salmonella paratyphi B (strain ATCC BAA-1250 / SPB7)</name>
    <dbReference type="NCBI Taxonomy" id="1016998"/>
    <lineage>
        <taxon>Bacteria</taxon>
        <taxon>Pseudomonadati</taxon>
        <taxon>Pseudomonadota</taxon>
        <taxon>Gammaproteobacteria</taxon>
        <taxon>Enterobacterales</taxon>
        <taxon>Enterobacteriaceae</taxon>
        <taxon>Salmonella</taxon>
    </lineage>
</organism>
<feature type="chain" id="PRO_5025429987" evidence="2">
    <location>
        <begin position="17"/>
        <end position="199"/>
    </location>
</feature>
<name>A0A6C6Z7P0_SALPB</name>
<protein>
    <submittedName>
        <fullName evidence="3">Uncharacterized protein</fullName>
    </submittedName>
</protein>